<dbReference type="EMBL" id="BQNB010021086">
    <property type="protein sequence ID" value="GJU02698.1"/>
    <property type="molecule type" value="Genomic_DNA"/>
</dbReference>
<sequence>MNVPDSGSDLCIEESAPHLLCHELPSFEVSRAGLFGTNANPDSIGFFELWSSSFRGAEGPQASFIIPYQAFSVIFNLVCNYLIHGFSSAIKSFLSAWFNSSRSTLSDTCGAEKRDQFSNQEDLITPNKDKPSSDSSFLL</sequence>
<organism evidence="2 3">
    <name type="scientific">Tanacetum coccineum</name>
    <dbReference type="NCBI Taxonomy" id="301880"/>
    <lineage>
        <taxon>Eukaryota</taxon>
        <taxon>Viridiplantae</taxon>
        <taxon>Streptophyta</taxon>
        <taxon>Embryophyta</taxon>
        <taxon>Tracheophyta</taxon>
        <taxon>Spermatophyta</taxon>
        <taxon>Magnoliopsida</taxon>
        <taxon>eudicotyledons</taxon>
        <taxon>Gunneridae</taxon>
        <taxon>Pentapetalae</taxon>
        <taxon>asterids</taxon>
        <taxon>campanulids</taxon>
        <taxon>Asterales</taxon>
        <taxon>Asteraceae</taxon>
        <taxon>Asteroideae</taxon>
        <taxon>Anthemideae</taxon>
        <taxon>Anthemidinae</taxon>
        <taxon>Tanacetum</taxon>
    </lineage>
</organism>
<feature type="region of interest" description="Disordered" evidence="1">
    <location>
        <begin position="120"/>
        <end position="139"/>
    </location>
</feature>
<evidence type="ECO:0000313" key="2">
    <source>
        <dbReference type="EMBL" id="GJU02698.1"/>
    </source>
</evidence>
<evidence type="ECO:0000313" key="3">
    <source>
        <dbReference type="Proteomes" id="UP001151760"/>
    </source>
</evidence>
<reference evidence="2" key="1">
    <citation type="journal article" date="2022" name="Int. J. Mol. Sci.">
        <title>Draft Genome of Tanacetum Coccineum: Genomic Comparison of Closely Related Tanacetum-Family Plants.</title>
        <authorList>
            <person name="Yamashiro T."/>
            <person name="Shiraishi A."/>
            <person name="Nakayama K."/>
            <person name="Satake H."/>
        </authorList>
    </citation>
    <scope>NUCLEOTIDE SEQUENCE</scope>
</reference>
<dbReference type="Proteomes" id="UP001151760">
    <property type="component" value="Unassembled WGS sequence"/>
</dbReference>
<accession>A0ABQ5ITS2</accession>
<name>A0ABQ5ITS2_9ASTR</name>
<reference evidence="2" key="2">
    <citation type="submission" date="2022-01" db="EMBL/GenBank/DDBJ databases">
        <authorList>
            <person name="Yamashiro T."/>
            <person name="Shiraishi A."/>
            <person name="Satake H."/>
            <person name="Nakayama K."/>
        </authorList>
    </citation>
    <scope>NUCLEOTIDE SEQUENCE</scope>
</reference>
<evidence type="ECO:0000256" key="1">
    <source>
        <dbReference type="SAM" id="MobiDB-lite"/>
    </source>
</evidence>
<comment type="caution">
    <text evidence="2">The sequence shown here is derived from an EMBL/GenBank/DDBJ whole genome shotgun (WGS) entry which is preliminary data.</text>
</comment>
<keyword evidence="3" id="KW-1185">Reference proteome</keyword>
<proteinExistence type="predicted"/>
<protein>
    <submittedName>
        <fullName evidence="2">Uncharacterized protein</fullName>
    </submittedName>
</protein>
<gene>
    <name evidence="2" type="ORF">Tco_1113036</name>
</gene>